<evidence type="ECO:0000256" key="4">
    <source>
        <dbReference type="ARBA" id="ARBA00022989"/>
    </source>
</evidence>
<evidence type="ECO:0000313" key="10">
    <source>
        <dbReference type="Proteomes" id="UP000654075"/>
    </source>
</evidence>
<evidence type="ECO:0000256" key="2">
    <source>
        <dbReference type="ARBA" id="ARBA00006824"/>
    </source>
</evidence>
<evidence type="ECO:0000313" key="9">
    <source>
        <dbReference type="Proteomes" id="UP000626109"/>
    </source>
</evidence>
<evidence type="ECO:0000313" key="7">
    <source>
        <dbReference type="EMBL" id="CAE8610183.1"/>
    </source>
</evidence>
<protein>
    <recommendedName>
        <fullName evidence="11">Peroxisomal membrane protein MPV17</fullName>
    </recommendedName>
</protein>
<dbReference type="Proteomes" id="UP000626109">
    <property type="component" value="Unassembled WGS sequence"/>
</dbReference>
<dbReference type="AlphaFoldDB" id="A0A813K0Z1"/>
<evidence type="ECO:0000256" key="1">
    <source>
        <dbReference type="ARBA" id="ARBA00004141"/>
    </source>
</evidence>
<comment type="similarity">
    <text evidence="2 6">Belongs to the peroxisomal membrane protein PXMP2/4 family.</text>
</comment>
<evidence type="ECO:0000313" key="8">
    <source>
        <dbReference type="EMBL" id="CAE8692068.1"/>
    </source>
</evidence>
<accession>A0A813K0Z1</accession>
<dbReference type="Pfam" id="PF04117">
    <property type="entry name" value="Mpv17_PMP22"/>
    <property type="match status" value="1"/>
</dbReference>
<sequence length="192" mass="22005">MIVRARRLMQHHPMLVNSVAGGAMTGLADATAQFIEYRFSEDGSAAHEPADPAGIADFPGKRTASMVAWGSVMGLFFPRWYGQLDRWFTRFLPKLVFHQFLVSPTFNCLFLCYVEAVRDPFDALPRMCSRVETDWLYLTMRSLPFWMSVNTMNLYFTPLPLRGVTMSCVSCGWTIYLSWLGHRRLGEKTEIE</sequence>
<dbReference type="Proteomes" id="UP000654075">
    <property type="component" value="Unassembled WGS sequence"/>
</dbReference>
<dbReference type="GO" id="GO:0005737">
    <property type="term" value="C:cytoplasm"/>
    <property type="evidence" value="ECO:0007669"/>
    <property type="project" value="TreeGrafter"/>
</dbReference>
<dbReference type="GO" id="GO:0016020">
    <property type="term" value="C:membrane"/>
    <property type="evidence" value="ECO:0007669"/>
    <property type="project" value="UniProtKB-SubCell"/>
</dbReference>
<feature type="transmembrane region" description="Helical" evidence="6">
    <location>
        <begin position="96"/>
        <end position="114"/>
    </location>
</feature>
<comment type="caution">
    <text evidence="8">The sequence shown here is derived from an EMBL/GenBank/DDBJ whole genome shotgun (WGS) entry which is preliminary data.</text>
</comment>
<dbReference type="InterPro" id="IPR007248">
    <property type="entry name" value="Mpv17_PMP22"/>
</dbReference>
<dbReference type="PANTHER" id="PTHR11266:SF17">
    <property type="entry name" value="PROTEIN MPV17"/>
    <property type="match status" value="1"/>
</dbReference>
<keyword evidence="10" id="KW-1185">Reference proteome</keyword>
<dbReference type="OrthoDB" id="430207at2759"/>
<dbReference type="EMBL" id="CAJNNV010024565">
    <property type="protein sequence ID" value="CAE8610183.1"/>
    <property type="molecule type" value="Genomic_DNA"/>
</dbReference>
<evidence type="ECO:0000256" key="5">
    <source>
        <dbReference type="ARBA" id="ARBA00023136"/>
    </source>
</evidence>
<dbReference type="PANTHER" id="PTHR11266">
    <property type="entry name" value="PEROXISOMAL MEMBRANE PROTEIN 2, PXMP2 MPV17"/>
    <property type="match status" value="1"/>
</dbReference>
<proteinExistence type="inferred from homology"/>
<keyword evidence="4 6" id="KW-1133">Transmembrane helix</keyword>
<keyword evidence="5 6" id="KW-0472">Membrane</keyword>
<feature type="transmembrane region" description="Helical" evidence="6">
    <location>
        <begin position="161"/>
        <end position="180"/>
    </location>
</feature>
<reference evidence="8" key="1">
    <citation type="submission" date="2021-02" db="EMBL/GenBank/DDBJ databases">
        <authorList>
            <person name="Dougan E. K."/>
            <person name="Rhodes N."/>
            <person name="Thang M."/>
            <person name="Chan C."/>
        </authorList>
    </citation>
    <scope>NUCLEOTIDE SEQUENCE</scope>
</reference>
<keyword evidence="3 6" id="KW-0812">Transmembrane</keyword>
<evidence type="ECO:0008006" key="11">
    <source>
        <dbReference type="Google" id="ProtNLM"/>
    </source>
</evidence>
<evidence type="ECO:0000256" key="3">
    <source>
        <dbReference type="ARBA" id="ARBA00022692"/>
    </source>
</evidence>
<name>A0A813K0Z1_POLGL</name>
<evidence type="ECO:0000256" key="6">
    <source>
        <dbReference type="RuleBase" id="RU363053"/>
    </source>
</evidence>
<gene>
    <name evidence="7" type="ORF">PGLA1383_LOCUS28010</name>
    <name evidence="8" type="ORF">PGLA2088_LOCUS27712</name>
</gene>
<dbReference type="EMBL" id="CAJNNW010027571">
    <property type="protein sequence ID" value="CAE8692068.1"/>
    <property type="molecule type" value="Genomic_DNA"/>
</dbReference>
<organism evidence="8 9">
    <name type="scientific">Polarella glacialis</name>
    <name type="common">Dinoflagellate</name>
    <dbReference type="NCBI Taxonomy" id="89957"/>
    <lineage>
        <taxon>Eukaryota</taxon>
        <taxon>Sar</taxon>
        <taxon>Alveolata</taxon>
        <taxon>Dinophyceae</taxon>
        <taxon>Suessiales</taxon>
        <taxon>Suessiaceae</taxon>
        <taxon>Polarella</taxon>
    </lineage>
</organism>
<comment type="subcellular location">
    <subcellularLocation>
        <location evidence="1">Membrane</location>
        <topology evidence="1">Multi-pass membrane protein</topology>
    </subcellularLocation>
</comment>